<gene>
    <name evidence="3" type="ORF">QP116_07860</name>
</gene>
<feature type="transmembrane region" description="Helical" evidence="1">
    <location>
        <begin position="224"/>
        <end position="247"/>
    </location>
</feature>
<accession>A0AAP4C863</accession>
<feature type="chain" id="PRO_5042873470" description="DUF3153 domain-containing protein" evidence="2">
    <location>
        <begin position="27"/>
        <end position="268"/>
    </location>
</feature>
<keyword evidence="1" id="KW-1133">Transmembrane helix</keyword>
<proteinExistence type="predicted"/>
<evidence type="ECO:0000313" key="4">
    <source>
        <dbReference type="Proteomes" id="UP001240483"/>
    </source>
</evidence>
<reference evidence="3" key="1">
    <citation type="submission" date="2023-05" db="EMBL/GenBank/DDBJ databases">
        <title>Cataloging the Phylogenetic Diversity of Human Bladder Bacteria.</title>
        <authorList>
            <person name="Du J."/>
        </authorList>
    </citation>
    <scope>NUCLEOTIDE SEQUENCE</scope>
    <source>
        <strain evidence="3">UMB9978</strain>
    </source>
</reference>
<evidence type="ECO:0000256" key="1">
    <source>
        <dbReference type="SAM" id="Phobius"/>
    </source>
</evidence>
<keyword evidence="1" id="KW-0472">Membrane</keyword>
<dbReference type="AlphaFoldDB" id="A0AAP4C863"/>
<dbReference type="PROSITE" id="PS51257">
    <property type="entry name" value="PROKAR_LIPOPROTEIN"/>
    <property type="match status" value="1"/>
</dbReference>
<evidence type="ECO:0000313" key="3">
    <source>
        <dbReference type="EMBL" id="MDK6275642.1"/>
    </source>
</evidence>
<dbReference type="Proteomes" id="UP001240483">
    <property type="component" value="Unassembled WGS sequence"/>
</dbReference>
<evidence type="ECO:0000256" key="2">
    <source>
        <dbReference type="SAM" id="SignalP"/>
    </source>
</evidence>
<organism evidence="3 4">
    <name type="scientific">Pseudoglutamicibacter cumminsii</name>
    <dbReference type="NCBI Taxonomy" id="156979"/>
    <lineage>
        <taxon>Bacteria</taxon>
        <taxon>Bacillati</taxon>
        <taxon>Actinomycetota</taxon>
        <taxon>Actinomycetes</taxon>
        <taxon>Micrococcales</taxon>
        <taxon>Micrococcaceae</taxon>
        <taxon>Pseudoglutamicibacter</taxon>
    </lineage>
</organism>
<name>A0AAP4C863_9MICC</name>
<protein>
    <recommendedName>
        <fullName evidence="5">DUF3153 domain-containing protein</fullName>
    </recommendedName>
</protein>
<keyword evidence="1" id="KW-0812">Transmembrane</keyword>
<keyword evidence="2" id="KW-0732">Signal</keyword>
<dbReference type="EMBL" id="JASODW010000009">
    <property type="protein sequence ID" value="MDK6275642.1"/>
    <property type="molecule type" value="Genomic_DNA"/>
</dbReference>
<dbReference type="RefSeq" id="WP_101630749.1">
    <property type="nucleotide sequence ID" value="NZ_JASODW010000009.1"/>
</dbReference>
<sequence>MKFTKPVRAITAALFAGALALTGCSAGGDGAPNSDPKVNKFTYDVELEADGRTPEKLEGNVDVQLELKKETLKEMREASGDDKLSAKESMEGQKKLLAQQFGISEDKMKVTEKSEQVATFKAKDLTEQELEAVTSVKAGYTEDGTYIVQAALALVAGNPQQEVEAELNLTLPAAVTEANASGQINGHTVTWTSESLEEAVKANDVPEALIAETRVASTVDQTPIWLSAVIFALGVIAAALMVALAVVPGKKATPEPNTPDTDAAEGNA</sequence>
<feature type="signal peptide" evidence="2">
    <location>
        <begin position="1"/>
        <end position="26"/>
    </location>
</feature>
<comment type="caution">
    <text evidence="3">The sequence shown here is derived from an EMBL/GenBank/DDBJ whole genome shotgun (WGS) entry which is preliminary data.</text>
</comment>
<evidence type="ECO:0008006" key="5">
    <source>
        <dbReference type="Google" id="ProtNLM"/>
    </source>
</evidence>